<evidence type="ECO:0000313" key="2">
    <source>
        <dbReference type="EMBL" id="CAA9457693.1"/>
    </source>
</evidence>
<protein>
    <submittedName>
        <fullName evidence="2">Uncharacterized protein</fullName>
    </submittedName>
</protein>
<feature type="region of interest" description="Disordered" evidence="1">
    <location>
        <begin position="1"/>
        <end position="46"/>
    </location>
</feature>
<reference evidence="2" key="1">
    <citation type="submission" date="2020-02" db="EMBL/GenBank/DDBJ databases">
        <authorList>
            <person name="Meier V. D."/>
        </authorList>
    </citation>
    <scope>NUCLEOTIDE SEQUENCE</scope>
    <source>
        <strain evidence="2">AVDCRST_MAG02</strain>
    </source>
</reference>
<feature type="non-terminal residue" evidence="2">
    <location>
        <position position="46"/>
    </location>
</feature>
<dbReference type="AlphaFoldDB" id="A0A6J4QX20"/>
<dbReference type="EMBL" id="CADCVH010000055">
    <property type="protein sequence ID" value="CAA9457693.1"/>
    <property type="molecule type" value="Genomic_DNA"/>
</dbReference>
<organism evidence="2">
    <name type="scientific">uncultured Rubrobacteraceae bacterium</name>
    <dbReference type="NCBI Taxonomy" id="349277"/>
    <lineage>
        <taxon>Bacteria</taxon>
        <taxon>Bacillati</taxon>
        <taxon>Actinomycetota</taxon>
        <taxon>Rubrobacteria</taxon>
        <taxon>Rubrobacterales</taxon>
        <taxon>Rubrobacteraceae</taxon>
        <taxon>environmental samples</taxon>
    </lineage>
</organism>
<evidence type="ECO:0000256" key="1">
    <source>
        <dbReference type="SAM" id="MobiDB-lite"/>
    </source>
</evidence>
<feature type="compositionally biased region" description="Basic and acidic residues" evidence="1">
    <location>
        <begin position="1"/>
        <end position="20"/>
    </location>
</feature>
<name>A0A6J4QX20_9ACTN</name>
<accession>A0A6J4QX20</accession>
<proteinExistence type="predicted"/>
<sequence>GQENASDERCRRGARDRRGAGDPLGYPQFLRHAADSGPNLGGVGGL</sequence>
<gene>
    <name evidence="2" type="ORF">AVDCRST_MAG02-1713</name>
</gene>
<feature type="non-terminal residue" evidence="2">
    <location>
        <position position="1"/>
    </location>
</feature>